<dbReference type="KEGG" id="thyd:TTHT_0075"/>
<organism evidence="1 2">
    <name type="scientific">Thermotomaculum hydrothermale</name>
    <dbReference type="NCBI Taxonomy" id="981385"/>
    <lineage>
        <taxon>Bacteria</taxon>
        <taxon>Pseudomonadati</taxon>
        <taxon>Acidobacteriota</taxon>
        <taxon>Holophagae</taxon>
        <taxon>Thermotomaculales</taxon>
        <taxon>Thermotomaculaceae</taxon>
        <taxon>Thermotomaculum</taxon>
    </lineage>
</organism>
<dbReference type="PANTHER" id="PTHR34352:SF1">
    <property type="entry name" value="PROTEIN YHFA"/>
    <property type="match status" value="1"/>
</dbReference>
<dbReference type="InterPro" id="IPR003718">
    <property type="entry name" value="OsmC/Ohr_fam"/>
</dbReference>
<dbReference type="AlphaFoldDB" id="A0A7R6SXF3"/>
<dbReference type="EMBL" id="AP017470">
    <property type="protein sequence ID" value="BBB31724.1"/>
    <property type="molecule type" value="Genomic_DNA"/>
</dbReference>
<reference evidence="1 2" key="1">
    <citation type="journal article" date="2012" name="Extremophiles">
        <title>Thermotomaculum hydrothermale gen. nov., sp. nov., a novel heterotrophic thermophile within the phylum Acidobacteria from a deep-sea hydrothermal vent chimney in the Southern Okinawa Trough.</title>
        <authorList>
            <person name="Izumi H."/>
            <person name="Nunoura T."/>
            <person name="Miyazaki M."/>
            <person name="Mino S."/>
            <person name="Toki T."/>
            <person name="Takai K."/>
            <person name="Sako Y."/>
            <person name="Sawabe T."/>
            <person name="Nakagawa S."/>
        </authorList>
    </citation>
    <scope>NUCLEOTIDE SEQUENCE [LARGE SCALE GENOMIC DNA]</scope>
    <source>
        <strain evidence="1 2">AC55</strain>
    </source>
</reference>
<dbReference type="InterPro" id="IPR015946">
    <property type="entry name" value="KH_dom-like_a/b"/>
</dbReference>
<evidence type="ECO:0000313" key="2">
    <source>
        <dbReference type="Proteomes" id="UP000595564"/>
    </source>
</evidence>
<keyword evidence="2" id="KW-1185">Reference proteome</keyword>
<dbReference type="Gene3D" id="3.30.300.20">
    <property type="match status" value="1"/>
</dbReference>
<proteinExistence type="predicted"/>
<dbReference type="RefSeq" id="WP_201328056.1">
    <property type="nucleotide sequence ID" value="NZ_AP017470.1"/>
</dbReference>
<name>A0A7R6SXF3_9BACT</name>
<sequence length="138" mass="15551">MKGKIRWIQNLQFEAETENGHKIKMDAPKTSHGDDTAPTPMQYVLLGTAGCTAFDVVVILKKKKQNVKNFEVEVSAKRADTHPKVFTEIEILYKIYGENISEKAVEQAIKLSKEKYCSASIMIGKTAKITTRYEIIEA</sequence>
<dbReference type="PANTHER" id="PTHR34352">
    <property type="entry name" value="PROTEIN YHFA"/>
    <property type="match status" value="1"/>
</dbReference>
<dbReference type="SUPFAM" id="SSF82784">
    <property type="entry name" value="OsmC-like"/>
    <property type="match status" value="1"/>
</dbReference>
<protein>
    <submittedName>
        <fullName evidence="1">OsmC family protein</fullName>
    </submittedName>
</protein>
<dbReference type="Gene3D" id="2.20.25.10">
    <property type="match status" value="1"/>
</dbReference>
<dbReference type="Proteomes" id="UP000595564">
    <property type="component" value="Chromosome"/>
</dbReference>
<accession>A0A7R6SXF3</accession>
<dbReference type="InterPro" id="IPR036102">
    <property type="entry name" value="OsmC/Ohrsf"/>
</dbReference>
<evidence type="ECO:0000313" key="1">
    <source>
        <dbReference type="EMBL" id="BBB31724.1"/>
    </source>
</evidence>
<dbReference type="Pfam" id="PF02566">
    <property type="entry name" value="OsmC"/>
    <property type="match status" value="1"/>
</dbReference>
<gene>
    <name evidence="1" type="ORF">TTHT_0075</name>
</gene>